<gene>
    <name evidence="1" type="ORF">SISSUDRAFT_1066305</name>
</gene>
<name>A0A165YGM0_9AGAM</name>
<sequence>MSFKDLPAEIYGHIIKDYETENLDQNVSAKNRLKRTLTLCHITTRFRQAALAHDSLWSTIHLHWPSDAVDLYLAHSERHRLRNLSIFLDTRSAGTRNMKAKQERWASFLSKELKNTASLSIKIQHKQGSPALADALNQTSAPRLIDLTVDLDQRAHDDFGIRSLLACDAPLLRNAHIHANLNHNLHAFTSMRKLVFRIGHHNFKGLMEMLANLPPSLRMLRLKGVDIWDGQLLPRPPTVPSLLDECTHLSIEAVEAHRVAFILSNISFPRLSRLQIFEEMVEMQDNTLSLSIFGTLPRLVPSTEPRDWLYLGLFPKRLIVEIQGYRFQSDWKKFEVLDRPLFQQTIIRAFRAPATTIFFQPPCLTVENAASAHEQPHINALLEEVLRTYPSTRSLEIKGNATPIVQLVCDAQPVVLPNLVDIRTTPMSGSKRATECDPDYIAKLKQTTQLELVRD</sequence>
<keyword evidence="2" id="KW-1185">Reference proteome</keyword>
<evidence type="ECO:0000313" key="2">
    <source>
        <dbReference type="Proteomes" id="UP000076798"/>
    </source>
</evidence>
<evidence type="ECO:0000313" key="1">
    <source>
        <dbReference type="EMBL" id="KZT33226.1"/>
    </source>
</evidence>
<proteinExistence type="predicted"/>
<organism evidence="1 2">
    <name type="scientific">Sistotremastrum suecicum HHB10207 ss-3</name>
    <dbReference type="NCBI Taxonomy" id="1314776"/>
    <lineage>
        <taxon>Eukaryota</taxon>
        <taxon>Fungi</taxon>
        <taxon>Dikarya</taxon>
        <taxon>Basidiomycota</taxon>
        <taxon>Agaricomycotina</taxon>
        <taxon>Agaricomycetes</taxon>
        <taxon>Sistotremastrales</taxon>
        <taxon>Sistotremastraceae</taxon>
        <taxon>Sistotremastrum</taxon>
    </lineage>
</organism>
<reference evidence="1 2" key="1">
    <citation type="journal article" date="2016" name="Mol. Biol. Evol.">
        <title>Comparative Genomics of Early-Diverging Mushroom-Forming Fungi Provides Insights into the Origins of Lignocellulose Decay Capabilities.</title>
        <authorList>
            <person name="Nagy L.G."/>
            <person name="Riley R."/>
            <person name="Tritt A."/>
            <person name="Adam C."/>
            <person name="Daum C."/>
            <person name="Floudas D."/>
            <person name="Sun H."/>
            <person name="Yadav J.S."/>
            <person name="Pangilinan J."/>
            <person name="Larsson K.H."/>
            <person name="Matsuura K."/>
            <person name="Barry K."/>
            <person name="Labutti K."/>
            <person name="Kuo R."/>
            <person name="Ohm R.A."/>
            <person name="Bhattacharya S.S."/>
            <person name="Shirouzu T."/>
            <person name="Yoshinaga Y."/>
            <person name="Martin F.M."/>
            <person name="Grigoriev I.V."/>
            <person name="Hibbett D.S."/>
        </authorList>
    </citation>
    <scope>NUCLEOTIDE SEQUENCE [LARGE SCALE GENOMIC DNA]</scope>
    <source>
        <strain evidence="1 2">HHB10207 ss-3</strain>
    </source>
</reference>
<protein>
    <recommendedName>
        <fullName evidence="3">F-box domain-containing protein</fullName>
    </recommendedName>
</protein>
<dbReference type="Proteomes" id="UP000076798">
    <property type="component" value="Unassembled WGS sequence"/>
</dbReference>
<evidence type="ECO:0008006" key="3">
    <source>
        <dbReference type="Google" id="ProtNLM"/>
    </source>
</evidence>
<dbReference type="EMBL" id="KV428256">
    <property type="protein sequence ID" value="KZT33226.1"/>
    <property type="molecule type" value="Genomic_DNA"/>
</dbReference>
<dbReference type="OrthoDB" id="2269034at2759"/>
<dbReference type="AlphaFoldDB" id="A0A165YGM0"/>
<accession>A0A165YGM0</accession>